<dbReference type="AlphaFoldDB" id="A0A6C8WHA5"/>
<comment type="caution">
    <text evidence="1">The sequence shown here is derived from an EMBL/GenBank/DDBJ whole genome shotgun (WGS) entry which is preliminary data.</text>
</comment>
<organism evidence="1 2">
    <name type="scientific">Salmonella enterica subsp. enterica serovar Johannesburg</name>
    <dbReference type="NCBI Taxonomy" id="913076"/>
    <lineage>
        <taxon>Bacteria</taxon>
        <taxon>Pseudomonadati</taxon>
        <taxon>Pseudomonadota</taxon>
        <taxon>Gammaproteobacteria</taxon>
        <taxon>Enterobacterales</taxon>
        <taxon>Enterobacteriaceae</taxon>
        <taxon>Salmonella</taxon>
    </lineage>
</organism>
<protein>
    <submittedName>
        <fullName evidence="1">Uncharacterized protein</fullName>
    </submittedName>
</protein>
<dbReference type="Proteomes" id="UP000037308">
    <property type="component" value="Unassembled WGS sequence"/>
</dbReference>
<gene>
    <name evidence="1" type="ORF">AEX30_17575</name>
</gene>
<accession>A0A6C8WHA5</accession>
<reference evidence="1 2" key="1">
    <citation type="submission" date="2015-07" db="EMBL/GenBank/DDBJ databases">
        <title>Salmonella Phenotype vs. Genotype.</title>
        <authorList>
            <person name="McDermott P."/>
            <person name="Zhao S."/>
            <person name="Li C."/>
            <person name="Tyson G."/>
            <person name="Lam C."/>
        </authorList>
    </citation>
    <scope>NUCLEOTIDE SEQUENCE [LARGE SCALE GENOMIC DNA]</scope>
    <source>
        <strain evidence="1 2">CVM N51305</strain>
    </source>
</reference>
<evidence type="ECO:0000313" key="1">
    <source>
        <dbReference type="EMBL" id="KNW72191.1"/>
    </source>
</evidence>
<sequence>MTGAVSLNGAEKCAGGVGGRYPLDDGKAKRLS</sequence>
<name>A0A6C8WHA5_SALET</name>
<evidence type="ECO:0000313" key="2">
    <source>
        <dbReference type="Proteomes" id="UP000037308"/>
    </source>
</evidence>
<dbReference type="EMBL" id="LHOL01000019">
    <property type="protein sequence ID" value="KNW72191.1"/>
    <property type="molecule type" value="Genomic_DNA"/>
</dbReference>
<proteinExistence type="predicted"/>